<keyword evidence="3" id="KW-0238">DNA-binding</keyword>
<evidence type="ECO:0000256" key="4">
    <source>
        <dbReference type="ARBA" id="ARBA00023172"/>
    </source>
</evidence>
<reference evidence="6 7" key="1">
    <citation type="submission" date="2019-03" db="EMBL/GenBank/DDBJ databases">
        <title>Genomic Encyclopedia of Archaeal and Bacterial Type Strains, Phase II (KMG-II): from individual species to whole genera.</title>
        <authorList>
            <person name="Goeker M."/>
        </authorList>
    </citation>
    <scope>NUCLEOTIDE SEQUENCE [LARGE SCALE GENOMIC DNA]</scope>
    <source>
        <strain evidence="6 7">DSM 27697</strain>
    </source>
</reference>
<dbReference type="EMBL" id="SMFU01000013">
    <property type="protein sequence ID" value="TCK03010.1"/>
    <property type="molecule type" value="Genomic_DNA"/>
</dbReference>
<dbReference type="PANTHER" id="PTHR30349">
    <property type="entry name" value="PHAGE INTEGRASE-RELATED"/>
    <property type="match status" value="1"/>
</dbReference>
<dbReference type="Pfam" id="PF00589">
    <property type="entry name" value="Phage_integrase"/>
    <property type="match status" value="1"/>
</dbReference>
<dbReference type="InterPro" id="IPR013762">
    <property type="entry name" value="Integrase-like_cat_sf"/>
</dbReference>
<keyword evidence="2" id="KW-0229">DNA integration</keyword>
<dbReference type="Gene3D" id="1.10.443.10">
    <property type="entry name" value="Intergrase catalytic core"/>
    <property type="match status" value="1"/>
</dbReference>
<dbReference type="InterPro" id="IPR050090">
    <property type="entry name" value="Tyrosine_recombinase_XerCD"/>
</dbReference>
<dbReference type="RefSeq" id="WP_132296950.1">
    <property type="nucleotide sequence ID" value="NZ_SMFU01000013.1"/>
</dbReference>
<dbReference type="PANTHER" id="PTHR30349:SF41">
    <property type="entry name" value="INTEGRASE_RECOMBINASE PROTEIN MJ0367-RELATED"/>
    <property type="match status" value="1"/>
</dbReference>
<proteinExistence type="inferred from homology"/>
<dbReference type="Gene3D" id="1.10.150.130">
    <property type="match status" value="1"/>
</dbReference>
<dbReference type="OrthoDB" id="9784724at2"/>
<dbReference type="InterPro" id="IPR010998">
    <property type="entry name" value="Integrase_recombinase_N"/>
</dbReference>
<evidence type="ECO:0000256" key="1">
    <source>
        <dbReference type="ARBA" id="ARBA00008857"/>
    </source>
</evidence>
<dbReference type="InterPro" id="IPR011010">
    <property type="entry name" value="DNA_brk_join_enz"/>
</dbReference>
<name>A0A4R1G8W0_9GAMM</name>
<dbReference type="InterPro" id="IPR002104">
    <property type="entry name" value="Integrase_catalytic"/>
</dbReference>
<keyword evidence="4" id="KW-0233">DNA recombination</keyword>
<feature type="domain" description="Tyr recombinase" evidence="5">
    <location>
        <begin position="268"/>
        <end position="466"/>
    </location>
</feature>
<protein>
    <submittedName>
        <fullName evidence="6">Phage integrase family protein</fullName>
    </submittedName>
</protein>
<dbReference type="GO" id="GO:0006310">
    <property type="term" value="P:DNA recombination"/>
    <property type="evidence" value="ECO:0007669"/>
    <property type="project" value="UniProtKB-KW"/>
</dbReference>
<sequence length="473" mass="54769">MDYITLRNRIYYLQAREPKGHPVRVSLRTESRLVARMLVGRLFGSILAFRSGRLRGSELKALARKIAAEHEKASSEYDHQVLAKSRSELSVRLEDRCEKDMTVLTEQLQNDPRLQVDDLGLVHSNPAKELQDKVDVSGIAFGELVETFLRCKVDDAAKPLTERLQKEYERYMDFVRHVRPDFADLPIDRITRKMVKSVVMDYLRLPKRNKNPYKQLSWLELLEYKDENEIPVDDLQAGKTADNFRKWLQGVFAYAVEGELLLVSPVTKLNLNLDLESGRGYYRANEALKIESGLVGWKNDQQKWVGLLALYHGCRAGEITQLRKQDVKRDLASGRWYMVITEAAGSTKTKESNRLVPIHKRLIELGFIDYVDNRKDVLLFPRCYGQKMTRWLYRLQESVGVEQYDDLGRKRDFHSFRHSVVTLLRRVKGINEVAIQAVVGHRRTNMGITDIYTHGFEVKDLVQVVDVLDFKSL</sequence>
<evidence type="ECO:0000256" key="2">
    <source>
        <dbReference type="ARBA" id="ARBA00022908"/>
    </source>
</evidence>
<organism evidence="6 7">
    <name type="scientific">Marinobacterium mangrovicola</name>
    <dbReference type="NCBI Taxonomy" id="1476959"/>
    <lineage>
        <taxon>Bacteria</taxon>
        <taxon>Pseudomonadati</taxon>
        <taxon>Pseudomonadota</taxon>
        <taxon>Gammaproteobacteria</taxon>
        <taxon>Oceanospirillales</taxon>
        <taxon>Oceanospirillaceae</taxon>
        <taxon>Marinobacterium</taxon>
    </lineage>
</organism>
<evidence type="ECO:0000313" key="6">
    <source>
        <dbReference type="EMBL" id="TCK03010.1"/>
    </source>
</evidence>
<keyword evidence="7" id="KW-1185">Reference proteome</keyword>
<gene>
    <name evidence="6" type="ORF">CLV83_4065</name>
</gene>
<dbReference type="GO" id="GO:0015074">
    <property type="term" value="P:DNA integration"/>
    <property type="evidence" value="ECO:0007669"/>
    <property type="project" value="UniProtKB-KW"/>
</dbReference>
<evidence type="ECO:0000313" key="7">
    <source>
        <dbReference type="Proteomes" id="UP000294546"/>
    </source>
</evidence>
<dbReference type="SUPFAM" id="SSF56349">
    <property type="entry name" value="DNA breaking-rejoining enzymes"/>
    <property type="match status" value="1"/>
</dbReference>
<evidence type="ECO:0000259" key="5">
    <source>
        <dbReference type="PROSITE" id="PS51898"/>
    </source>
</evidence>
<dbReference type="PROSITE" id="PS51898">
    <property type="entry name" value="TYR_RECOMBINASE"/>
    <property type="match status" value="1"/>
</dbReference>
<comment type="similarity">
    <text evidence="1">Belongs to the 'phage' integrase family.</text>
</comment>
<dbReference type="AlphaFoldDB" id="A0A4R1G8W0"/>
<accession>A0A4R1G8W0</accession>
<dbReference type="GO" id="GO:0003677">
    <property type="term" value="F:DNA binding"/>
    <property type="evidence" value="ECO:0007669"/>
    <property type="project" value="UniProtKB-KW"/>
</dbReference>
<dbReference type="Proteomes" id="UP000294546">
    <property type="component" value="Unassembled WGS sequence"/>
</dbReference>
<evidence type="ECO:0000256" key="3">
    <source>
        <dbReference type="ARBA" id="ARBA00023125"/>
    </source>
</evidence>
<comment type="caution">
    <text evidence="6">The sequence shown here is derived from an EMBL/GenBank/DDBJ whole genome shotgun (WGS) entry which is preliminary data.</text>
</comment>